<dbReference type="PRINTS" id="PR00723">
    <property type="entry name" value="SUBTILISIN"/>
</dbReference>
<dbReference type="Pfam" id="PF05922">
    <property type="entry name" value="Inhibitor_I9"/>
    <property type="match status" value="1"/>
</dbReference>
<name>A0A6M5YBX8_9BACT</name>
<dbReference type="RefSeq" id="WP_171740900.1">
    <property type="nucleotide sequence ID" value="NZ_CP053435.1"/>
</dbReference>
<dbReference type="PANTHER" id="PTHR43806:SF11">
    <property type="entry name" value="CEREVISIN-RELATED"/>
    <property type="match status" value="1"/>
</dbReference>
<dbReference type="GO" id="GO:0006508">
    <property type="term" value="P:proteolysis"/>
    <property type="evidence" value="ECO:0007669"/>
    <property type="project" value="UniProtKB-KW"/>
</dbReference>
<dbReference type="PROSITE" id="PS00138">
    <property type="entry name" value="SUBTILASE_SER"/>
    <property type="match status" value="1"/>
</dbReference>
<comment type="similarity">
    <text evidence="1 5">Belongs to the peptidase S8 family.</text>
</comment>
<dbReference type="AlphaFoldDB" id="A0A6M5YBX8"/>
<feature type="active site" description="Charge relay system" evidence="5">
    <location>
        <position position="359"/>
    </location>
</feature>
<dbReference type="PANTHER" id="PTHR43806">
    <property type="entry name" value="PEPTIDASE S8"/>
    <property type="match status" value="1"/>
</dbReference>
<dbReference type="PROSITE" id="PS00137">
    <property type="entry name" value="SUBTILASE_HIS"/>
    <property type="match status" value="1"/>
</dbReference>
<dbReference type="InterPro" id="IPR050131">
    <property type="entry name" value="Peptidase_S8_subtilisin-like"/>
</dbReference>
<feature type="domain" description="Peptidase S8/S53" evidence="6">
    <location>
        <begin position="165"/>
        <end position="369"/>
    </location>
</feature>
<evidence type="ECO:0000256" key="3">
    <source>
        <dbReference type="ARBA" id="ARBA00022801"/>
    </source>
</evidence>
<feature type="active site" description="Charge relay system" evidence="5">
    <location>
        <position position="200"/>
    </location>
</feature>
<sequence length="403" mass="42568">MFQPTKIALMLPLLLAAACQPNDLVKQEPSPRSASSARAASNRFIVTFKESADLDQLFPNDNDDYDGRLAKMRGFIAQRISSGIAQRAERIYTYALRGFALSLSEQEATYLRALPLVESVTPDITVALGPMTQNVSVQATQTIPWGITRIGGFKNYITPTRRAWIIDTGIDFDHPDLNVDVANSRGFVWYPSSGDDDHYHGTHVAGTVAAKNNDFGVVGVAAGAKVVAVKVLDYSGSGSYSEVIAGVDYVGVKGKEGDVANMSLGGPAYQPLDDAVKRVSQMCGVRFSLAAGNSAANANYFSPARANGPNIVTISSMNINDVLASSSNWGNPPVDFAAPGVNVLSTLPNGTYGYLSGTSMAAPHAAGIMLVNGGKIYTSGTVHGDPDGNPDKIAALKWSSGQL</sequence>
<dbReference type="GO" id="GO:0004252">
    <property type="term" value="F:serine-type endopeptidase activity"/>
    <property type="evidence" value="ECO:0007669"/>
    <property type="project" value="UniProtKB-UniRule"/>
</dbReference>
<dbReference type="EMBL" id="CP053435">
    <property type="protein sequence ID" value="QJW91054.1"/>
    <property type="molecule type" value="Genomic_DNA"/>
</dbReference>
<gene>
    <name evidence="8" type="ORF">HNV11_17575</name>
</gene>
<dbReference type="SUPFAM" id="SSF54897">
    <property type="entry name" value="Protease propeptides/inhibitors"/>
    <property type="match status" value="1"/>
</dbReference>
<keyword evidence="3 5" id="KW-0378">Hydrolase</keyword>
<accession>A0A6M5YBX8</accession>
<evidence type="ECO:0000313" key="9">
    <source>
        <dbReference type="Proteomes" id="UP000502756"/>
    </source>
</evidence>
<evidence type="ECO:0000256" key="4">
    <source>
        <dbReference type="ARBA" id="ARBA00022825"/>
    </source>
</evidence>
<dbReference type="InterPro" id="IPR015500">
    <property type="entry name" value="Peptidase_S8_subtilisin-rel"/>
</dbReference>
<evidence type="ECO:0000313" key="8">
    <source>
        <dbReference type="EMBL" id="QJW91054.1"/>
    </source>
</evidence>
<protein>
    <submittedName>
        <fullName evidence="8">S8 family serine peptidase</fullName>
    </submittedName>
</protein>
<evidence type="ECO:0000259" key="7">
    <source>
        <dbReference type="Pfam" id="PF05922"/>
    </source>
</evidence>
<evidence type="ECO:0000256" key="1">
    <source>
        <dbReference type="ARBA" id="ARBA00011073"/>
    </source>
</evidence>
<dbReference type="InterPro" id="IPR023828">
    <property type="entry name" value="Peptidase_S8_Ser-AS"/>
</dbReference>
<keyword evidence="2 5" id="KW-0645">Protease</keyword>
<dbReference type="Proteomes" id="UP000502756">
    <property type="component" value="Chromosome"/>
</dbReference>
<dbReference type="InterPro" id="IPR000209">
    <property type="entry name" value="Peptidase_S8/S53_dom"/>
</dbReference>
<dbReference type="SUPFAM" id="SSF52743">
    <property type="entry name" value="Subtilisin-like"/>
    <property type="match status" value="1"/>
</dbReference>
<dbReference type="Gene3D" id="3.40.50.200">
    <property type="entry name" value="Peptidase S8/S53 domain"/>
    <property type="match status" value="1"/>
</dbReference>
<reference evidence="8 9" key="1">
    <citation type="submission" date="2020-05" db="EMBL/GenBank/DDBJ databases">
        <title>Genome sequencing of Spirosoma sp. TS118.</title>
        <authorList>
            <person name="Lee J.-H."/>
            <person name="Jeong S."/>
            <person name="Zhao L."/>
            <person name="Jung J.-H."/>
            <person name="Kim M.-K."/>
            <person name="Lim S."/>
        </authorList>
    </citation>
    <scope>NUCLEOTIDE SEQUENCE [LARGE SCALE GENOMIC DNA]</scope>
    <source>
        <strain evidence="8 9">TS118</strain>
    </source>
</reference>
<feature type="domain" description="Inhibitor I9" evidence="7">
    <location>
        <begin position="44"/>
        <end position="128"/>
    </location>
</feature>
<evidence type="ECO:0000259" key="6">
    <source>
        <dbReference type="Pfam" id="PF00082"/>
    </source>
</evidence>
<evidence type="ECO:0000256" key="2">
    <source>
        <dbReference type="ARBA" id="ARBA00022670"/>
    </source>
</evidence>
<dbReference type="Pfam" id="PF00082">
    <property type="entry name" value="Peptidase_S8"/>
    <property type="match status" value="1"/>
</dbReference>
<dbReference type="InterPro" id="IPR010259">
    <property type="entry name" value="S8pro/Inhibitor_I9"/>
</dbReference>
<dbReference type="InterPro" id="IPR036852">
    <property type="entry name" value="Peptidase_S8/S53_dom_sf"/>
</dbReference>
<dbReference type="InterPro" id="IPR022398">
    <property type="entry name" value="Peptidase_S8_His-AS"/>
</dbReference>
<keyword evidence="4 5" id="KW-0720">Serine protease</keyword>
<dbReference type="KEGG" id="stae:HNV11_17575"/>
<evidence type="ECO:0000256" key="5">
    <source>
        <dbReference type="PROSITE-ProRule" id="PRU01240"/>
    </source>
</evidence>
<dbReference type="PROSITE" id="PS51257">
    <property type="entry name" value="PROKAR_LIPOPROTEIN"/>
    <property type="match status" value="1"/>
</dbReference>
<keyword evidence="9" id="KW-1185">Reference proteome</keyword>
<feature type="active site" description="Charge relay system" evidence="5">
    <location>
        <position position="167"/>
    </location>
</feature>
<organism evidence="8 9">
    <name type="scientific">Spirosoma taeanense</name>
    <dbReference type="NCBI Taxonomy" id="2735870"/>
    <lineage>
        <taxon>Bacteria</taxon>
        <taxon>Pseudomonadati</taxon>
        <taxon>Bacteroidota</taxon>
        <taxon>Cytophagia</taxon>
        <taxon>Cytophagales</taxon>
        <taxon>Cytophagaceae</taxon>
        <taxon>Spirosoma</taxon>
    </lineage>
</organism>
<proteinExistence type="inferred from homology"/>
<dbReference type="PROSITE" id="PS51892">
    <property type="entry name" value="SUBTILASE"/>
    <property type="match status" value="1"/>
</dbReference>